<dbReference type="WBParaSite" id="maker-PairedContig_268-snap-gene-1.25-mRNA-1">
    <property type="protein sequence ID" value="maker-PairedContig_268-snap-gene-1.25-mRNA-1"/>
    <property type="gene ID" value="maker-PairedContig_268-snap-gene-1.25"/>
</dbReference>
<evidence type="ECO:0000256" key="4">
    <source>
        <dbReference type="ARBA" id="ARBA00022692"/>
    </source>
</evidence>
<feature type="transmembrane region" description="Helical" evidence="7">
    <location>
        <begin position="106"/>
        <end position="131"/>
    </location>
</feature>
<dbReference type="PRINTS" id="PR01130">
    <property type="entry name" value="DERENTRNSPRT"/>
</dbReference>
<dbReference type="InterPro" id="IPR002259">
    <property type="entry name" value="Eqnu_transpt"/>
</dbReference>
<accession>A0A1I8EJZ6</accession>
<feature type="transmembrane region" description="Helical" evidence="7">
    <location>
        <begin position="15"/>
        <end position="38"/>
    </location>
</feature>
<evidence type="ECO:0000256" key="6">
    <source>
        <dbReference type="ARBA" id="ARBA00023136"/>
    </source>
</evidence>
<keyword evidence="5 7" id="KW-1133">Transmembrane helix</keyword>
<keyword evidence="3" id="KW-0813">Transport</keyword>
<feature type="transmembrane region" description="Helical" evidence="7">
    <location>
        <begin position="410"/>
        <end position="429"/>
    </location>
</feature>
<reference evidence="8" key="1">
    <citation type="submission" date="2016-11" db="UniProtKB">
        <authorList>
            <consortium name="WormBaseParasite"/>
        </authorList>
    </citation>
    <scope>IDENTIFICATION</scope>
    <source>
        <strain evidence="8">pt0022</strain>
    </source>
</reference>
<name>A0A1I8EJZ6_WUCBA</name>
<proteinExistence type="inferred from homology"/>
<feature type="transmembrane region" description="Helical" evidence="7">
    <location>
        <begin position="59"/>
        <end position="86"/>
    </location>
</feature>
<protein>
    <recommendedName>
        <fullName evidence="9">Nucleoside transporter</fullName>
    </recommendedName>
</protein>
<dbReference type="PANTHER" id="PTHR10332:SF80">
    <property type="entry name" value="EQUILIBRATIVE NUCLEOSIDE TRANSPORTER 2, ISOFORM A"/>
    <property type="match status" value="1"/>
</dbReference>
<evidence type="ECO:0000256" key="3">
    <source>
        <dbReference type="ARBA" id="ARBA00022448"/>
    </source>
</evidence>
<dbReference type="GO" id="GO:0005337">
    <property type="term" value="F:nucleoside transmembrane transporter activity"/>
    <property type="evidence" value="ECO:0007669"/>
    <property type="project" value="InterPro"/>
</dbReference>
<sequence length="535" mass="61216">MKLSVNVASRFAQHFLILLCMTMTMMFFQNQIFYAIFYMNASELIGMILDKPPKDKYKAVYFILLLHGIGVLMPWNMFITIAPSYYVDYKFVEVSADGMVHKSDYALHFLSYLGLASQIPTLLLNLINLFVQIKGDLRRRISFSLLILAIIILVTLIFTLINTSHMISAFFFITMTTVVLLNAANGVYQGSLYGLTANFPPQYTNALILGNNICGTFVSVVNIVTLIVAKSVWMAAFFYFLMSLLTVSACFGSIFLLQKLVCVQFCLIFTFIDFYKYHMRKTKKHGDKNEHEEGQHLQRINTVDGATMDGTEMTGVVPKAGLKAKLKLYFQVSKKIWIQCFNVWCVFFVTLTVFPVVMADIKYYSKSGKYDFFIAEKLFTPVTTYLLFNFFAAAGSFLANFVQWPSPKWLIVPVTARIALIPLLMFCYFRPEYRTWNRMGLHHFCSYHVHHQWVFQLHNNDVRSKDSGTIQVNSCKHDSSVLPDLRIREAVMPKITVLNSTFVAGITCGIMFTFFVSWFIDNAGIYNPGGFDTIM</sequence>
<feature type="transmembrane region" description="Helical" evidence="7">
    <location>
        <begin position="496"/>
        <end position="520"/>
    </location>
</feature>
<dbReference type="GO" id="GO:0005886">
    <property type="term" value="C:plasma membrane"/>
    <property type="evidence" value="ECO:0007669"/>
    <property type="project" value="TreeGrafter"/>
</dbReference>
<feature type="transmembrane region" description="Helical" evidence="7">
    <location>
        <begin position="336"/>
        <end position="357"/>
    </location>
</feature>
<dbReference type="PANTHER" id="PTHR10332">
    <property type="entry name" value="EQUILIBRATIVE NUCLEOSIDE TRANSPORTER"/>
    <property type="match status" value="1"/>
</dbReference>
<feature type="transmembrane region" description="Helical" evidence="7">
    <location>
        <begin position="167"/>
        <end position="188"/>
    </location>
</feature>
<evidence type="ECO:0000256" key="7">
    <source>
        <dbReference type="SAM" id="Phobius"/>
    </source>
</evidence>
<evidence type="ECO:0008006" key="9">
    <source>
        <dbReference type="Google" id="ProtNLM"/>
    </source>
</evidence>
<feature type="transmembrane region" description="Helical" evidence="7">
    <location>
        <begin position="235"/>
        <end position="256"/>
    </location>
</feature>
<dbReference type="AlphaFoldDB" id="A0A1I8EJZ6"/>
<feature type="transmembrane region" description="Helical" evidence="7">
    <location>
        <begin position="143"/>
        <end position="161"/>
    </location>
</feature>
<dbReference type="Pfam" id="PF01733">
    <property type="entry name" value="Nucleoside_tran"/>
    <property type="match status" value="1"/>
</dbReference>
<keyword evidence="6 7" id="KW-0472">Membrane</keyword>
<evidence type="ECO:0000256" key="2">
    <source>
        <dbReference type="ARBA" id="ARBA00007965"/>
    </source>
</evidence>
<feature type="transmembrane region" description="Helical" evidence="7">
    <location>
        <begin position="378"/>
        <end position="398"/>
    </location>
</feature>
<evidence type="ECO:0000256" key="5">
    <source>
        <dbReference type="ARBA" id="ARBA00022989"/>
    </source>
</evidence>
<comment type="subcellular location">
    <subcellularLocation>
        <location evidence="1">Membrane</location>
        <topology evidence="1">Multi-pass membrane protein</topology>
    </subcellularLocation>
</comment>
<dbReference type="STRING" id="6293.A0A1I8EJZ6"/>
<feature type="transmembrane region" description="Helical" evidence="7">
    <location>
        <begin position="209"/>
        <end position="229"/>
    </location>
</feature>
<organism evidence="8">
    <name type="scientific">Wuchereria bancrofti</name>
    <dbReference type="NCBI Taxonomy" id="6293"/>
    <lineage>
        <taxon>Eukaryota</taxon>
        <taxon>Metazoa</taxon>
        <taxon>Ecdysozoa</taxon>
        <taxon>Nematoda</taxon>
        <taxon>Chromadorea</taxon>
        <taxon>Rhabditida</taxon>
        <taxon>Spirurina</taxon>
        <taxon>Spiruromorpha</taxon>
        <taxon>Filarioidea</taxon>
        <taxon>Onchocercidae</taxon>
        <taxon>Wuchereria</taxon>
    </lineage>
</organism>
<keyword evidence="4 7" id="KW-0812">Transmembrane</keyword>
<evidence type="ECO:0000256" key="1">
    <source>
        <dbReference type="ARBA" id="ARBA00004141"/>
    </source>
</evidence>
<feature type="transmembrane region" description="Helical" evidence="7">
    <location>
        <begin position="261"/>
        <end position="278"/>
    </location>
</feature>
<evidence type="ECO:0000313" key="8">
    <source>
        <dbReference type="WBParaSite" id="maker-PairedContig_268-snap-gene-1.25-mRNA-1"/>
    </source>
</evidence>
<comment type="similarity">
    <text evidence="2">Belongs to the SLC29A/ENT transporter (TC 2.A.57) family.</text>
</comment>